<dbReference type="OrthoDB" id="9980819at2"/>
<dbReference type="AlphaFoldDB" id="A0A521BU15"/>
<evidence type="ECO:0000313" key="2">
    <source>
        <dbReference type="Proteomes" id="UP000317557"/>
    </source>
</evidence>
<protein>
    <submittedName>
        <fullName evidence="1">Uncharacterized protein</fullName>
    </submittedName>
</protein>
<name>A0A521BU15_9BACT</name>
<dbReference type="RefSeq" id="WP_142453518.1">
    <property type="nucleotide sequence ID" value="NZ_FXTP01000003.1"/>
</dbReference>
<organism evidence="1 2">
    <name type="scientific">Gracilimonas mengyeensis</name>
    <dbReference type="NCBI Taxonomy" id="1302730"/>
    <lineage>
        <taxon>Bacteria</taxon>
        <taxon>Pseudomonadati</taxon>
        <taxon>Balneolota</taxon>
        <taxon>Balneolia</taxon>
        <taxon>Balneolales</taxon>
        <taxon>Balneolaceae</taxon>
        <taxon>Gracilimonas</taxon>
    </lineage>
</organism>
<accession>A0A521BU15</accession>
<dbReference type="EMBL" id="FXTP01000003">
    <property type="protein sequence ID" value="SMO50646.1"/>
    <property type="molecule type" value="Genomic_DNA"/>
</dbReference>
<keyword evidence="2" id="KW-1185">Reference proteome</keyword>
<sequence>MKEKHRCEFCEAVEGKPRPLGRFIVELEKVKTQKGKEIYVCQSCVVHNRDKLDLPGKGDEKGILKIMKRCKRVFTG</sequence>
<gene>
    <name evidence="1" type="ORF">SAMN06265219_10392</name>
</gene>
<reference evidence="1 2" key="1">
    <citation type="submission" date="2017-05" db="EMBL/GenBank/DDBJ databases">
        <authorList>
            <person name="Varghese N."/>
            <person name="Submissions S."/>
        </authorList>
    </citation>
    <scope>NUCLEOTIDE SEQUENCE [LARGE SCALE GENOMIC DNA]</scope>
    <source>
        <strain evidence="1 2">DSM 21985</strain>
    </source>
</reference>
<dbReference type="Proteomes" id="UP000317557">
    <property type="component" value="Unassembled WGS sequence"/>
</dbReference>
<evidence type="ECO:0000313" key="1">
    <source>
        <dbReference type="EMBL" id="SMO50646.1"/>
    </source>
</evidence>
<proteinExistence type="predicted"/>